<gene>
    <name evidence="1" type="ORF">N3K66_007823</name>
</gene>
<proteinExistence type="predicted"/>
<evidence type="ECO:0000313" key="1">
    <source>
        <dbReference type="EMBL" id="KAI9896801.1"/>
    </source>
</evidence>
<dbReference type="EMBL" id="CM047947">
    <property type="protein sequence ID" value="KAI9896801.1"/>
    <property type="molecule type" value="Genomic_DNA"/>
</dbReference>
<protein>
    <submittedName>
        <fullName evidence="1">Uncharacterized protein</fullName>
    </submittedName>
</protein>
<evidence type="ECO:0000313" key="2">
    <source>
        <dbReference type="Proteomes" id="UP001163324"/>
    </source>
</evidence>
<organism evidence="1 2">
    <name type="scientific">Trichothecium roseum</name>
    <dbReference type="NCBI Taxonomy" id="47278"/>
    <lineage>
        <taxon>Eukaryota</taxon>
        <taxon>Fungi</taxon>
        <taxon>Dikarya</taxon>
        <taxon>Ascomycota</taxon>
        <taxon>Pezizomycotina</taxon>
        <taxon>Sordariomycetes</taxon>
        <taxon>Hypocreomycetidae</taxon>
        <taxon>Hypocreales</taxon>
        <taxon>Hypocreales incertae sedis</taxon>
        <taxon>Trichothecium</taxon>
    </lineage>
</organism>
<dbReference type="Proteomes" id="UP001163324">
    <property type="component" value="Chromosome 8"/>
</dbReference>
<keyword evidence="2" id="KW-1185">Reference proteome</keyword>
<reference evidence="1" key="1">
    <citation type="submission" date="2022-10" db="EMBL/GenBank/DDBJ databases">
        <title>Complete Genome of Trichothecium roseum strain YXFP-22015, a Plant Pathogen Isolated from Citrus.</title>
        <authorList>
            <person name="Wang Y."/>
            <person name="Zhu L."/>
        </authorList>
    </citation>
    <scope>NUCLEOTIDE SEQUENCE</scope>
    <source>
        <strain evidence="1">YXFP-22015</strain>
    </source>
</reference>
<sequence>MAQSAPSHMFARLVNVWRDLSFRSDVDDIVLEILGRFSLDRIYAETTADRQSYQRLIVTLLTQLNAIFYIQRLTLPPANDHFGARLGLLVSWEVAMRTFEMLLHTIVDGREGLWDRRLIIDKSLGQLLSFGLRFLVLHPGMGAGEDAYGQADRFARLHDLLEQVLDSFPGPQTVLLLACKDIAGQLASDPRAFANKPRQNLPNLASEMYPLSECMSPQSIMQLATQVETPENWVDGVFSLRDVAYFTSAASMQYTVNQETRDMDLHAASWRTRDAVFEALELLPLPAYVSKPHLASTFANVFSIALPETMSTYEWDEGEEEVNNIAYDALDMLCTRLSERQVLHRISDGAVTHSVSQVLDILTPSGSSSNRFGAPAGLYVVNCPHCHSFDSMQMRSYNVHFRRSPEEYITLPAQSTCLECREPISYAREISLFRRTWELLRHLETDTRASTIERHVSSHFQLRPLSRRGTDSLHSQTQSLHSPMSPTHANVTAVDFAIRQATSSASGQRQNTSSPTHYPESTTSQEQPSRPERLTSDTSVYTTSGSENHPYHQYHHQQQSQQLHNHKPSVSYANTSSPVSSEPRHTISGWPSRRKSEAAPDKGKLSRWKFSLGSSRKSTQAAAGNNSGSGDSSSLSSAGPDPQKLEDIPLDGLFSVQKSSKGKRVVNTSVSTTSSLVLFWAQATLQIWDAATSPPSMVQAIFADNPCLLAAVGTSLVAYITGSREQRLTLRIVSLADPATSTVEYRMPSTHWCRSIAIDPIENYVAVGFDGAAVRFYKTRSMQSPREDRLHGHIHLDCKNCASVSTLSFSPDGLALLASTRSPKTGVIQLYLWRFPFLECNELLSCRYPVPLYESEDSGVSSVLFKSGTDREDDTVCITTWTQSGTPILVNPRTGHKTDIKSDPSSGGGGKLGTRIQCAAFSPSSGQLAVVNNKGNLYLISYQSTPMEIRRLCSSKDLPAKTTSFGMNFITEHGDDYVVLAWADAAKKAGWVKKVPVIPQLNPANRLDEVIELAQYPMGTTITGADLAGSFSLSGTSLSTTNSNSQPAELPVQGQVQMATELEAAEPAPPMSPTNFDAPVKKTATKIPGFS</sequence>
<comment type="caution">
    <text evidence="1">The sequence shown here is derived from an EMBL/GenBank/DDBJ whole genome shotgun (WGS) entry which is preliminary data.</text>
</comment>
<name>A0ACC0URQ5_9HYPO</name>
<accession>A0ACC0URQ5</accession>